<dbReference type="EMBL" id="CP133614">
    <property type="protein sequence ID" value="WMV18024.1"/>
    <property type="molecule type" value="Genomic_DNA"/>
</dbReference>
<dbReference type="PROSITE" id="PS50011">
    <property type="entry name" value="PROTEIN_KINASE_DOM"/>
    <property type="match status" value="1"/>
</dbReference>
<feature type="compositionally biased region" description="Basic and acidic residues" evidence="11">
    <location>
        <begin position="406"/>
        <end position="423"/>
    </location>
</feature>
<evidence type="ECO:0000256" key="4">
    <source>
        <dbReference type="ARBA" id="ARBA00022527"/>
    </source>
</evidence>
<evidence type="ECO:0000313" key="13">
    <source>
        <dbReference type="EMBL" id="WMV18024.1"/>
    </source>
</evidence>
<proteinExistence type="inferred from homology"/>
<keyword evidence="14" id="KW-1185">Reference proteome</keyword>
<keyword evidence="5" id="KW-0808">Transferase</keyword>
<dbReference type="PROSITE" id="PS00107">
    <property type="entry name" value="PROTEIN_KINASE_ATP"/>
    <property type="match status" value="1"/>
</dbReference>
<dbReference type="FunFam" id="3.30.200.20:FF:000228">
    <property type="entry name" value="Serine/threonine-protein kinase BIK1"/>
    <property type="match status" value="1"/>
</dbReference>
<evidence type="ECO:0000313" key="14">
    <source>
        <dbReference type="Proteomes" id="UP001234989"/>
    </source>
</evidence>
<dbReference type="GO" id="GO:0005886">
    <property type="term" value="C:plasma membrane"/>
    <property type="evidence" value="ECO:0007669"/>
    <property type="project" value="UniProtKB-SubCell"/>
</dbReference>
<feature type="binding site" evidence="9">
    <location>
        <position position="126"/>
    </location>
    <ligand>
        <name>ATP</name>
        <dbReference type="ChEBI" id="CHEBI:30616"/>
    </ligand>
</feature>
<dbReference type="InterPro" id="IPR000719">
    <property type="entry name" value="Prot_kinase_dom"/>
</dbReference>
<evidence type="ECO:0000256" key="6">
    <source>
        <dbReference type="ARBA" id="ARBA00022741"/>
    </source>
</evidence>
<comment type="similarity">
    <text evidence="10">Belongs to the protein kinase superfamily.</text>
</comment>
<organism evidence="13 14">
    <name type="scientific">Solanum verrucosum</name>
    <dbReference type="NCBI Taxonomy" id="315347"/>
    <lineage>
        <taxon>Eukaryota</taxon>
        <taxon>Viridiplantae</taxon>
        <taxon>Streptophyta</taxon>
        <taxon>Embryophyta</taxon>
        <taxon>Tracheophyta</taxon>
        <taxon>Spermatophyta</taxon>
        <taxon>Magnoliopsida</taxon>
        <taxon>eudicotyledons</taxon>
        <taxon>Gunneridae</taxon>
        <taxon>Pentapetalae</taxon>
        <taxon>asterids</taxon>
        <taxon>lamiids</taxon>
        <taxon>Solanales</taxon>
        <taxon>Solanaceae</taxon>
        <taxon>Solanoideae</taxon>
        <taxon>Solaneae</taxon>
        <taxon>Solanum</taxon>
    </lineage>
</organism>
<dbReference type="SUPFAM" id="SSF56112">
    <property type="entry name" value="Protein kinase-like (PK-like)"/>
    <property type="match status" value="1"/>
</dbReference>
<dbReference type="Proteomes" id="UP001234989">
    <property type="component" value="Chromosome 3"/>
</dbReference>
<keyword evidence="3" id="KW-0472">Membrane</keyword>
<dbReference type="GO" id="GO:0005524">
    <property type="term" value="F:ATP binding"/>
    <property type="evidence" value="ECO:0007669"/>
    <property type="project" value="UniProtKB-UniRule"/>
</dbReference>
<keyword evidence="6 9" id="KW-0547">Nucleotide-binding</keyword>
<accession>A0AAF0TGI3</accession>
<keyword evidence="8 9" id="KW-0067">ATP-binding</keyword>
<dbReference type="Pfam" id="PF07714">
    <property type="entry name" value="PK_Tyr_Ser-Thr"/>
    <property type="match status" value="1"/>
</dbReference>
<feature type="region of interest" description="Disordered" evidence="11">
    <location>
        <begin position="1"/>
        <end position="35"/>
    </location>
</feature>
<dbReference type="InterPro" id="IPR001245">
    <property type="entry name" value="Ser-Thr/Tyr_kinase_cat_dom"/>
</dbReference>
<evidence type="ECO:0000256" key="10">
    <source>
        <dbReference type="RuleBase" id="RU000304"/>
    </source>
</evidence>
<keyword evidence="7" id="KW-0418">Kinase</keyword>
<dbReference type="GO" id="GO:0004674">
    <property type="term" value="F:protein serine/threonine kinase activity"/>
    <property type="evidence" value="ECO:0007669"/>
    <property type="project" value="UniProtKB-KW"/>
</dbReference>
<evidence type="ECO:0000256" key="11">
    <source>
        <dbReference type="SAM" id="MobiDB-lite"/>
    </source>
</evidence>
<keyword evidence="4 10" id="KW-0723">Serine/threonine-protein kinase</keyword>
<keyword evidence="3" id="KW-1003">Cell membrane</keyword>
<evidence type="ECO:0000256" key="5">
    <source>
        <dbReference type="ARBA" id="ARBA00022679"/>
    </source>
</evidence>
<feature type="region of interest" description="Disordered" evidence="11">
    <location>
        <begin position="404"/>
        <end position="451"/>
    </location>
</feature>
<dbReference type="Gene3D" id="1.10.510.10">
    <property type="entry name" value="Transferase(Phosphotransferase) domain 1"/>
    <property type="match status" value="1"/>
</dbReference>
<dbReference type="InterPro" id="IPR017441">
    <property type="entry name" value="Protein_kinase_ATP_BS"/>
</dbReference>
<evidence type="ECO:0000256" key="2">
    <source>
        <dbReference type="ARBA" id="ARBA00012513"/>
    </source>
</evidence>
<dbReference type="AlphaFoldDB" id="A0AAF0TGI3"/>
<protein>
    <recommendedName>
        <fullName evidence="2">non-specific serine/threonine protein kinase</fullName>
        <ecNumber evidence="2">2.7.11.1</ecNumber>
    </recommendedName>
</protein>
<feature type="compositionally biased region" description="Polar residues" evidence="11">
    <location>
        <begin position="9"/>
        <end position="35"/>
    </location>
</feature>
<evidence type="ECO:0000256" key="9">
    <source>
        <dbReference type="PROSITE-ProRule" id="PRU10141"/>
    </source>
</evidence>
<comment type="subcellular location">
    <subcellularLocation>
        <location evidence="1">Cell membrane</location>
    </subcellularLocation>
</comment>
<feature type="domain" description="Protein kinase" evidence="12">
    <location>
        <begin position="87"/>
        <end position="405"/>
    </location>
</feature>
<dbReference type="PANTHER" id="PTHR45621">
    <property type="entry name" value="OS01G0588500 PROTEIN-RELATED"/>
    <property type="match status" value="1"/>
</dbReference>
<dbReference type="PROSITE" id="PS00108">
    <property type="entry name" value="PROTEIN_KINASE_ST"/>
    <property type="match status" value="1"/>
</dbReference>
<evidence type="ECO:0000259" key="12">
    <source>
        <dbReference type="PROSITE" id="PS50011"/>
    </source>
</evidence>
<gene>
    <name evidence="13" type="ORF">MTR67_011409</name>
</gene>
<evidence type="ECO:0000256" key="7">
    <source>
        <dbReference type="ARBA" id="ARBA00022777"/>
    </source>
</evidence>
<evidence type="ECO:0000256" key="8">
    <source>
        <dbReference type="ARBA" id="ARBA00022840"/>
    </source>
</evidence>
<evidence type="ECO:0000256" key="3">
    <source>
        <dbReference type="ARBA" id="ARBA00022475"/>
    </source>
</evidence>
<dbReference type="InterPro" id="IPR011009">
    <property type="entry name" value="Kinase-like_dom_sf"/>
</dbReference>
<dbReference type="InterPro" id="IPR008271">
    <property type="entry name" value="Ser/Thr_kinase_AS"/>
</dbReference>
<reference evidence="13" key="1">
    <citation type="submission" date="2023-08" db="EMBL/GenBank/DDBJ databases">
        <title>A de novo genome assembly of Solanum verrucosum Schlechtendal, a Mexican diploid species geographically isolated from the other diploid A-genome species in potato relatives.</title>
        <authorList>
            <person name="Hosaka K."/>
        </authorList>
    </citation>
    <scope>NUCLEOTIDE SEQUENCE</scope>
    <source>
        <tissue evidence="13">Young leaves</tissue>
    </source>
</reference>
<name>A0AAF0TGI3_SOLVR</name>
<dbReference type="EC" id="2.7.11.1" evidence="2"/>
<sequence length="451" mass="49311">MGNCFGAKLSNSKSSSTYPSFSARPSTPDTSKSYSNGVGYSATSGSIGCSNFSAAASEDTCLNGEILPIPNLKIYSFSDLKLCTKNFKPDSVLGIGGFGTVYKGWVDEKTLAPTKAGTGMIVAIKKLNSESTQGFEEWQSEVNFLGRLSHPNLVKLLGYCHEDKELLLVYEFMPKGSLENHLFRRSAAIEPLSWDLRLKIAIGAARGLAFLHTSEKKVIYRDFKASNILLDGVSTDVEVTGKVVAMCEHEVTGSSRGNSLLQECRNYNAKISDFGLAKLGPSGSNSHVTTRVMGTYGYAAPEYVETGHLYVKSDVYGFGVVVLELLTGLRALDTKRPNGEEKLVDWVKPMLSNKRKLKSIMDARMEGQYSSKAATLAAQITQKCLEGDPKNRPSMKEVMNVLEQIEAIKENPKESKTKSEHSSSHRHKQSPRSRQSPRQTNAQGFRSGSGK</sequence>
<evidence type="ECO:0000256" key="1">
    <source>
        <dbReference type="ARBA" id="ARBA00004236"/>
    </source>
</evidence>
<feature type="compositionally biased region" description="Polar residues" evidence="11">
    <location>
        <begin position="432"/>
        <end position="451"/>
    </location>
</feature>
<dbReference type="Gene3D" id="3.30.200.20">
    <property type="entry name" value="Phosphorylase Kinase, domain 1"/>
    <property type="match status" value="1"/>
</dbReference>
<dbReference type="InterPro" id="IPR050823">
    <property type="entry name" value="Plant_Ser_Thr_Prot_Kinase"/>
</dbReference>